<dbReference type="PANTHER" id="PTHR44196:SF1">
    <property type="entry name" value="DEHYDROGENASE_REDUCTASE SDR FAMILY MEMBER 7B"/>
    <property type="match status" value="1"/>
</dbReference>
<dbReference type="AlphaFoldDB" id="A0A0D0LC89"/>
<organism evidence="3 4">
    <name type="scientific">Variovorax paradoxus</name>
    <dbReference type="NCBI Taxonomy" id="34073"/>
    <lineage>
        <taxon>Bacteria</taxon>
        <taxon>Pseudomonadati</taxon>
        <taxon>Pseudomonadota</taxon>
        <taxon>Betaproteobacteria</taxon>
        <taxon>Burkholderiales</taxon>
        <taxon>Comamonadaceae</taxon>
        <taxon>Variovorax</taxon>
    </lineage>
</organism>
<dbReference type="InterPro" id="IPR002347">
    <property type="entry name" value="SDR_fam"/>
</dbReference>
<dbReference type="EMBL" id="JXQQ01000008">
    <property type="protein sequence ID" value="KIQ35817.1"/>
    <property type="molecule type" value="Genomic_DNA"/>
</dbReference>
<dbReference type="RefSeq" id="WP_042577369.1">
    <property type="nucleotide sequence ID" value="NZ_JXQQ01000008.1"/>
</dbReference>
<comment type="caution">
    <text evidence="3">The sequence shown here is derived from an EMBL/GenBank/DDBJ whole genome shotgun (WGS) entry which is preliminary data.</text>
</comment>
<evidence type="ECO:0000313" key="3">
    <source>
        <dbReference type="EMBL" id="KIQ35817.1"/>
    </source>
</evidence>
<dbReference type="InterPro" id="IPR036291">
    <property type="entry name" value="NAD(P)-bd_dom_sf"/>
</dbReference>
<comment type="similarity">
    <text evidence="1">Belongs to the short-chain dehydrogenases/reductases (SDR) family.</text>
</comment>
<evidence type="ECO:0000256" key="1">
    <source>
        <dbReference type="ARBA" id="ARBA00006484"/>
    </source>
</evidence>
<keyword evidence="2" id="KW-0560">Oxidoreductase</keyword>
<dbReference type="PRINTS" id="PR00081">
    <property type="entry name" value="GDHRDH"/>
</dbReference>
<protein>
    <submittedName>
        <fullName evidence="3">Short-chain dehydrogenase</fullName>
    </submittedName>
</protein>
<dbReference type="GO" id="GO:0016491">
    <property type="term" value="F:oxidoreductase activity"/>
    <property type="evidence" value="ECO:0007669"/>
    <property type="project" value="UniProtKB-KW"/>
</dbReference>
<name>A0A0D0LC89_VARPD</name>
<dbReference type="PANTHER" id="PTHR44196">
    <property type="entry name" value="DEHYDROGENASE/REDUCTASE SDR FAMILY MEMBER 7B"/>
    <property type="match status" value="1"/>
</dbReference>
<gene>
    <name evidence="3" type="ORF">RT97_03355</name>
</gene>
<dbReference type="Gene3D" id="3.40.50.720">
    <property type="entry name" value="NAD(P)-binding Rossmann-like Domain"/>
    <property type="match status" value="1"/>
</dbReference>
<reference evidence="3 4" key="1">
    <citation type="submission" date="2014-12" db="EMBL/GenBank/DDBJ databases">
        <title>16Stimator: statistical estimation of ribosomal gene copy numbers from draft genome assemblies.</title>
        <authorList>
            <person name="Perisin M.A."/>
            <person name="Vetter M."/>
            <person name="Gilbert J.A."/>
            <person name="Bergelson J."/>
        </authorList>
    </citation>
    <scope>NUCLEOTIDE SEQUENCE [LARGE SCALE GENOMIC DNA]</scope>
    <source>
        <strain evidence="3 4">MEDvA23</strain>
    </source>
</reference>
<dbReference type="SUPFAM" id="SSF51735">
    <property type="entry name" value="NAD(P)-binding Rossmann-fold domains"/>
    <property type="match status" value="1"/>
</dbReference>
<dbReference type="Pfam" id="PF00106">
    <property type="entry name" value="adh_short"/>
    <property type="match status" value="1"/>
</dbReference>
<dbReference type="Proteomes" id="UP000032067">
    <property type="component" value="Unassembled WGS sequence"/>
</dbReference>
<proteinExistence type="inferred from homology"/>
<evidence type="ECO:0000313" key="4">
    <source>
        <dbReference type="Proteomes" id="UP000032067"/>
    </source>
</evidence>
<dbReference type="OrthoDB" id="335726at2"/>
<sequence>MKPFNPPLADWHGKTAWIVGASSGIGRATALALLEGGARVAVSARNGEALDELAALHNDAAQPPRVIVLPLDVRDAAEVAAAYAQLQAMAGTVDLVLFNAATYGVLRADAFALDEMLAHQQVNYVGALNVLAAVLPGFVARGAGHVSLTASVAGFRGLPKSLAYGPTKAALTHLAEVLYIDLHTRGIGVSVIQPGFVTTALTAKNDFAMPALITPAQAAEAMLEGWRRGAFEIHFPRRFTFWMKLMRLLPYRLYFPAVARFTGL</sequence>
<dbReference type="GO" id="GO:0016020">
    <property type="term" value="C:membrane"/>
    <property type="evidence" value="ECO:0007669"/>
    <property type="project" value="TreeGrafter"/>
</dbReference>
<evidence type="ECO:0000256" key="2">
    <source>
        <dbReference type="ARBA" id="ARBA00023002"/>
    </source>
</evidence>
<accession>A0A0D0LC89</accession>